<comment type="caution">
    <text evidence="1">The sequence shown here is derived from an EMBL/GenBank/DDBJ whole genome shotgun (WGS) entry which is preliminary data.</text>
</comment>
<dbReference type="EMBL" id="ASHM01170188">
    <property type="protein sequence ID" value="PNX64779.1"/>
    <property type="molecule type" value="Genomic_DNA"/>
</dbReference>
<dbReference type="Proteomes" id="UP000236291">
    <property type="component" value="Unassembled WGS sequence"/>
</dbReference>
<evidence type="ECO:0000313" key="1">
    <source>
        <dbReference type="EMBL" id="PNX64779.1"/>
    </source>
</evidence>
<proteinExistence type="predicted"/>
<gene>
    <name evidence="1" type="ORF">L195_g062283</name>
</gene>
<protein>
    <submittedName>
        <fullName evidence="1">Uncharacterized protein</fullName>
    </submittedName>
</protein>
<evidence type="ECO:0000313" key="2">
    <source>
        <dbReference type="Proteomes" id="UP000236291"/>
    </source>
</evidence>
<name>A0A2K3KEW0_TRIPR</name>
<dbReference type="ExpressionAtlas" id="A0A2K3KEW0">
    <property type="expression patterns" value="baseline"/>
</dbReference>
<sequence length="50" mass="5665">RKRIKINEMLKEIRAALRQCVDSNEPLASSVPPRDLAVQQGLRLSGKNYT</sequence>
<organism evidence="1 2">
    <name type="scientific">Trifolium pratense</name>
    <name type="common">Red clover</name>
    <dbReference type="NCBI Taxonomy" id="57577"/>
    <lineage>
        <taxon>Eukaryota</taxon>
        <taxon>Viridiplantae</taxon>
        <taxon>Streptophyta</taxon>
        <taxon>Embryophyta</taxon>
        <taxon>Tracheophyta</taxon>
        <taxon>Spermatophyta</taxon>
        <taxon>Magnoliopsida</taxon>
        <taxon>eudicotyledons</taxon>
        <taxon>Gunneridae</taxon>
        <taxon>Pentapetalae</taxon>
        <taxon>rosids</taxon>
        <taxon>fabids</taxon>
        <taxon>Fabales</taxon>
        <taxon>Fabaceae</taxon>
        <taxon>Papilionoideae</taxon>
        <taxon>50 kb inversion clade</taxon>
        <taxon>NPAAA clade</taxon>
        <taxon>Hologalegina</taxon>
        <taxon>IRL clade</taxon>
        <taxon>Trifolieae</taxon>
        <taxon>Trifolium</taxon>
    </lineage>
</organism>
<reference evidence="1 2" key="2">
    <citation type="journal article" date="2017" name="Front. Plant Sci.">
        <title>Gene Classification and Mining of Molecular Markers Useful in Red Clover (Trifolium pratense) Breeding.</title>
        <authorList>
            <person name="Istvanek J."/>
            <person name="Dluhosova J."/>
            <person name="Dluhos P."/>
            <person name="Patkova L."/>
            <person name="Nedelnik J."/>
            <person name="Repkova J."/>
        </authorList>
    </citation>
    <scope>NUCLEOTIDE SEQUENCE [LARGE SCALE GENOMIC DNA]</scope>
    <source>
        <strain evidence="2">cv. Tatra</strain>
        <tissue evidence="1">Young leaves</tissue>
    </source>
</reference>
<reference evidence="1 2" key="1">
    <citation type="journal article" date="2014" name="Am. J. Bot.">
        <title>Genome assembly and annotation for red clover (Trifolium pratense; Fabaceae).</title>
        <authorList>
            <person name="Istvanek J."/>
            <person name="Jaros M."/>
            <person name="Krenek A."/>
            <person name="Repkova J."/>
        </authorList>
    </citation>
    <scope>NUCLEOTIDE SEQUENCE [LARGE SCALE GENOMIC DNA]</scope>
    <source>
        <strain evidence="2">cv. Tatra</strain>
        <tissue evidence="1">Young leaves</tissue>
    </source>
</reference>
<feature type="non-terminal residue" evidence="1">
    <location>
        <position position="1"/>
    </location>
</feature>
<dbReference type="AlphaFoldDB" id="A0A2K3KEW0"/>
<accession>A0A2K3KEW0</accession>